<feature type="domain" description="C2H2-type" evidence="13">
    <location>
        <begin position="630"/>
        <end position="657"/>
    </location>
</feature>
<feature type="domain" description="C2H2-type" evidence="13">
    <location>
        <begin position="545"/>
        <end position="572"/>
    </location>
</feature>
<feature type="domain" description="C2H2-type" evidence="13">
    <location>
        <begin position="517"/>
        <end position="544"/>
    </location>
</feature>
<evidence type="ECO:0000256" key="2">
    <source>
        <dbReference type="ARBA" id="ARBA00006991"/>
    </source>
</evidence>
<keyword evidence="6" id="KW-0862">Zinc</keyword>
<evidence type="ECO:0000313" key="14">
    <source>
        <dbReference type="EMBL" id="CAB3381714.1"/>
    </source>
</evidence>
<feature type="domain" description="C2H2-type" evidence="13">
    <location>
        <begin position="479"/>
        <end position="506"/>
    </location>
</feature>
<keyword evidence="3" id="KW-0479">Metal-binding</keyword>
<feature type="domain" description="C2H2-type" evidence="13">
    <location>
        <begin position="602"/>
        <end position="629"/>
    </location>
</feature>
<keyword evidence="4" id="KW-0677">Repeat</keyword>
<keyword evidence="15" id="KW-1185">Reference proteome</keyword>
<dbReference type="OrthoDB" id="6077919at2759"/>
<dbReference type="Gene3D" id="3.40.1800.20">
    <property type="match status" value="1"/>
</dbReference>
<evidence type="ECO:0000313" key="15">
    <source>
        <dbReference type="Proteomes" id="UP000494165"/>
    </source>
</evidence>
<keyword evidence="5 11" id="KW-0863">Zinc-finger</keyword>
<dbReference type="Gene3D" id="3.30.160.60">
    <property type="entry name" value="Classic Zinc Finger"/>
    <property type="match status" value="9"/>
</dbReference>
<keyword evidence="9" id="KW-0804">Transcription</keyword>
<reference evidence="14 15" key="1">
    <citation type="submission" date="2020-04" db="EMBL/GenBank/DDBJ databases">
        <authorList>
            <person name="Alioto T."/>
            <person name="Alioto T."/>
            <person name="Gomez Garrido J."/>
        </authorList>
    </citation>
    <scope>NUCLEOTIDE SEQUENCE [LARGE SCALE GENOMIC DNA]</scope>
</reference>
<dbReference type="Pfam" id="PF12874">
    <property type="entry name" value="zf-met"/>
    <property type="match status" value="1"/>
</dbReference>
<feature type="domain" description="C2H2-type" evidence="13">
    <location>
        <begin position="573"/>
        <end position="601"/>
    </location>
</feature>
<dbReference type="FunFam" id="3.30.160.60:FF:001009">
    <property type="entry name" value="Zinc finger protein 26"/>
    <property type="match status" value="1"/>
</dbReference>
<dbReference type="GO" id="GO:0008270">
    <property type="term" value="F:zinc ion binding"/>
    <property type="evidence" value="ECO:0007669"/>
    <property type="project" value="UniProtKB-KW"/>
</dbReference>
<feature type="domain" description="C2H2-type" evidence="13">
    <location>
        <begin position="403"/>
        <end position="428"/>
    </location>
</feature>
<dbReference type="FunFam" id="3.30.160.60:FF:002343">
    <property type="entry name" value="Zinc finger protein 33A"/>
    <property type="match status" value="1"/>
</dbReference>
<feature type="domain" description="C2H2-type" evidence="13">
    <location>
        <begin position="434"/>
        <end position="461"/>
    </location>
</feature>
<dbReference type="PANTHER" id="PTHR24393">
    <property type="entry name" value="ZINC FINGER PROTEIN"/>
    <property type="match status" value="1"/>
</dbReference>
<dbReference type="SMART" id="SM00355">
    <property type="entry name" value="ZnF_C2H2"/>
    <property type="match status" value="13"/>
</dbReference>
<dbReference type="PROSITE" id="PS00028">
    <property type="entry name" value="ZINC_FINGER_C2H2_1"/>
    <property type="match status" value="12"/>
</dbReference>
<dbReference type="Pfam" id="PF00096">
    <property type="entry name" value="zf-C2H2"/>
    <property type="match status" value="6"/>
</dbReference>
<accession>A0A8S1DKY0</accession>
<dbReference type="InterPro" id="IPR036236">
    <property type="entry name" value="Znf_C2H2_sf"/>
</dbReference>
<dbReference type="Pfam" id="PF13912">
    <property type="entry name" value="zf-C2H2_6"/>
    <property type="match status" value="1"/>
</dbReference>
<evidence type="ECO:0000256" key="4">
    <source>
        <dbReference type="ARBA" id="ARBA00022737"/>
    </source>
</evidence>
<feature type="domain" description="C2H2-type" evidence="13">
    <location>
        <begin position="375"/>
        <end position="402"/>
    </location>
</feature>
<feature type="compositionally biased region" description="Acidic residues" evidence="12">
    <location>
        <begin position="180"/>
        <end position="194"/>
    </location>
</feature>
<dbReference type="FunFam" id="3.30.160.60:FF:000446">
    <property type="entry name" value="Zinc finger protein"/>
    <property type="match status" value="1"/>
</dbReference>
<dbReference type="EMBL" id="CADEPI010000243">
    <property type="protein sequence ID" value="CAB3381714.1"/>
    <property type="molecule type" value="Genomic_DNA"/>
</dbReference>
<feature type="domain" description="C2H2-type" evidence="13">
    <location>
        <begin position="251"/>
        <end position="274"/>
    </location>
</feature>
<evidence type="ECO:0000256" key="12">
    <source>
        <dbReference type="SAM" id="MobiDB-lite"/>
    </source>
</evidence>
<feature type="compositionally biased region" description="Basic and acidic residues" evidence="12">
    <location>
        <begin position="214"/>
        <end position="227"/>
    </location>
</feature>
<protein>
    <recommendedName>
        <fullName evidence="13">C2H2-type domain-containing protein</fullName>
    </recommendedName>
</protein>
<dbReference type="InterPro" id="IPR013087">
    <property type="entry name" value="Znf_C2H2_type"/>
</dbReference>
<evidence type="ECO:0000256" key="10">
    <source>
        <dbReference type="ARBA" id="ARBA00023242"/>
    </source>
</evidence>
<dbReference type="SUPFAM" id="SSF57667">
    <property type="entry name" value="beta-beta-alpha zinc fingers"/>
    <property type="match status" value="6"/>
</dbReference>
<dbReference type="Pfam" id="PF07776">
    <property type="entry name" value="zf-AD"/>
    <property type="match status" value="1"/>
</dbReference>
<proteinExistence type="inferred from homology"/>
<evidence type="ECO:0000256" key="3">
    <source>
        <dbReference type="ARBA" id="ARBA00022723"/>
    </source>
</evidence>
<evidence type="ECO:0000256" key="1">
    <source>
        <dbReference type="ARBA" id="ARBA00004123"/>
    </source>
</evidence>
<dbReference type="GO" id="GO:0001228">
    <property type="term" value="F:DNA-binding transcription activator activity, RNA polymerase II-specific"/>
    <property type="evidence" value="ECO:0007669"/>
    <property type="project" value="TreeGrafter"/>
</dbReference>
<dbReference type="GO" id="GO:0000978">
    <property type="term" value="F:RNA polymerase II cis-regulatory region sequence-specific DNA binding"/>
    <property type="evidence" value="ECO:0007669"/>
    <property type="project" value="TreeGrafter"/>
</dbReference>
<keyword evidence="8" id="KW-0238">DNA-binding</keyword>
<dbReference type="Proteomes" id="UP000494165">
    <property type="component" value="Unassembled WGS sequence"/>
</dbReference>
<gene>
    <name evidence="14" type="ORF">CLODIP_2_CD00196</name>
</gene>
<keyword evidence="10" id="KW-0539">Nucleus</keyword>
<evidence type="ECO:0000256" key="11">
    <source>
        <dbReference type="PROSITE-ProRule" id="PRU00042"/>
    </source>
</evidence>
<comment type="caution">
    <text evidence="14">The sequence shown here is derived from an EMBL/GenBank/DDBJ whole genome shotgun (WGS) entry which is preliminary data.</text>
</comment>
<evidence type="ECO:0000256" key="6">
    <source>
        <dbReference type="ARBA" id="ARBA00022833"/>
    </source>
</evidence>
<comment type="similarity">
    <text evidence="2">Belongs to the krueppel C2H2-type zinc-finger protein family.</text>
</comment>
<feature type="region of interest" description="Disordered" evidence="12">
    <location>
        <begin position="174"/>
        <end position="231"/>
    </location>
</feature>
<name>A0A8S1DKY0_9INSE</name>
<dbReference type="InterPro" id="IPR012934">
    <property type="entry name" value="Znf_AD"/>
</dbReference>
<dbReference type="GO" id="GO:0005634">
    <property type="term" value="C:nucleus"/>
    <property type="evidence" value="ECO:0007669"/>
    <property type="project" value="UniProtKB-SubCell"/>
</dbReference>
<dbReference type="PANTHER" id="PTHR24393:SF15">
    <property type="entry name" value="IP01243P-RELATED"/>
    <property type="match status" value="1"/>
</dbReference>
<dbReference type="AlphaFoldDB" id="A0A8S1DKY0"/>
<sequence length="670" mass="76316">MLWGQPCRNVKNETMANESWEISIQVMEESLQPQEEINVEHEVEPLLSAEQFELDSSNCKEEETADGVQIFGPEGLSLHLPEIIALCLPIKVCKEDALPQVACRPCLAAVEQAHTLRNTAQQADSNLRRILGLHAKKADDPLTQELSDCKKSVCELCRQNFIEEVVPHVITIGAIPSEVPPDEDEEPMHEEEDYKDVLPTTKSQQKPKRRYKTRQVEEPAPLKESKLRPRKGRQRFVVKEAVAGAATGVEVVCGECGASFQRREQLSRHVLAQHQRHLCPACNASFETHEALAEHSLVEHNSPLGPQRYHHPPGTPIVCPHCRKQFKSVSGLCHHVDSLHLNIPGNFLCNQCGKPFYGKKKLELHMMRHTGIKTVMCQDCGKMFYNESTLKIHSEMHSVARKYMCEQADCGKTFKHWRNLYAHAHTVHGRKWNYACAACPQSFKTSEEAVAHLATHSPEERQAAEATTDGQGFTQVSPYECRVCFKRYNSQLHYANHVRTHEQQQQQAGSACEQRNFECPTCLKRFKSKHYLKIHEGVHMSMKPFCCQYCGKSFITKMLLQTHERIHTNETPFRCDVCGKGFRAQKKLQIHKRDVHDKIKNFLCLTCGKAFSRKNHLDAHIRTHTNERPFQCDVCGQGFKQVGDMRRHVARHQNAALKPTFGQNSVSQVL</sequence>
<evidence type="ECO:0000256" key="5">
    <source>
        <dbReference type="ARBA" id="ARBA00022771"/>
    </source>
</evidence>
<dbReference type="Pfam" id="PF13894">
    <property type="entry name" value="zf-C2H2_4"/>
    <property type="match status" value="1"/>
</dbReference>
<evidence type="ECO:0000256" key="7">
    <source>
        <dbReference type="ARBA" id="ARBA00023015"/>
    </source>
</evidence>
<evidence type="ECO:0000256" key="9">
    <source>
        <dbReference type="ARBA" id="ARBA00023163"/>
    </source>
</evidence>
<feature type="domain" description="C2H2-type" evidence="13">
    <location>
        <begin position="347"/>
        <end position="374"/>
    </location>
</feature>
<evidence type="ECO:0000259" key="13">
    <source>
        <dbReference type="PROSITE" id="PS50157"/>
    </source>
</evidence>
<comment type="subcellular location">
    <subcellularLocation>
        <location evidence="1">Nucleus</location>
    </subcellularLocation>
</comment>
<dbReference type="SUPFAM" id="SSF57716">
    <property type="entry name" value="Glucocorticoid receptor-like (DNA-binding domain)"/>
    <property type="match status" value="1"/>
</dbReference>
<evidence type="ECO:0000256" key="8">
    <source>
        <dbReference type="ARBA" id="ARBA00023125"/>
    </source>
</evidence>
<organism evidence="14 15">
    <name type="scientific">Cloeon dipterum</name>
    <dbReference type="NCBI Taxonomy" id="197152"/>
    <lineage>
        <taxon>Eukaryota</taxon>
        <taxon>Metazoa</taxon>
        <taxon>Ecdysozoa</taxon>
        <taxon>Arthropoda</taxon>
        <taxon>Hexapoda</taxon>
        <taxon>Insecta</taxon>
        <taxon>Pterygota</taxon>
        <taxon>Palaeoptera</taxon>
        <taxon>Ephemeroptera</taxon>
        <taxon>Pisciforma</taxon>
        <taxon>Baetidae</taxon>
        <taxon>Cloeon</taxon>
    </lineage>
</organism>
<dbReference type="PROSITE" id="PS50157">
    <property type="entry name" value="ZINC_FINGER_C2H2_2"/>
    <property type="match status" value="11"/>
</dbReference>
<keyword evidence="7" id="KW-0805">Transcription regulation</keyword>